<accession>A0A849SNN4</accession>
<sequence>MPDFVSKIRVPVRVSRANEPPLDAVICLAPSAPVHSGPETILERLNAPDRVVPLEPVQGDAIMLVSRHDLEWVAPRPGVDLKLIGPATFRVTHQERVHVRMCSGERLEGVIQMELPDGYNRVSDFLNESDDFFPFATADGVMLVNKFAVREVALFEPSPLPERR</sequence>
<evidence type="ECO:0000313" key="2">
    <source>
        <dbReference type="Proteomes" id="UP000580839"/>
    </source>
</evidence>
<gene>
    <name evidence="1" type="ORF">HOP12_05060</name>
</gene>
<proteinExistence type="predicted"/>
<comment type="caution">
    <text evidence="1">The sequence shown here is derived from an EMBL/GenBank/DDBJ whole genome shotgun (WGS) entry which is preliminary data.</text>
</comment>
<dbReference type="EMBL" id="JABFRW010000054">
    <property type="protein sequence ID" value="NOT33525.1"/>
    <property type="molecule type" value="Genomic_DNA"/>
</dbReference>
<name>A0A849SNN4_UNCEI</name>
<dbReference type="Proteomes" id="UP000580839">
    <property type="component" value="Unassembled WGS sequence"/>
</dbReference>
<reference evidence="1 2" key="1">
    <citation type="submission" date="2020-04" db="EMBL/GenBank/DDBJ databases">
        <title>Metagenomic profiling of ammonia- and methane-oxidizing microorganisms in a Dutch drinking water treatment plant.</title>
        <authorList>
            <person name="Poghosyan L."/>
            <person name="Leucker S."/>
        </authorList>
    </citation>
    <scope>NUCLEOTIDE SEQUENCE [LARGE SCALE GENOMIC DNA]</scope>
    <source>
        <strain evidence="1">S-RSF-IL-03</strain>
    </source>
</reference>
<dbReference type="AlphaFoldDB" id="A0A849SNN4"/>
<protein>
    <submittedName>
        <fullName evidence="1">Uncharacterized protein</fullName>
    </submittedName>
</protein>
<evidence type="ECO:0000313" key="1">
    <source>
        <dbReference type="EMBL" id="NOT33525.1"/>
    </source>
</evidence>
<organism evidence="1 2">
    <name type="scientific">Eiseniibacteriota bacterium</name>
    <dbReference type="NCBI Taxonomy" id="2212470"/>
    <lineage>
        <taxon>Bacteria</taxon>
        <taxon>Candidatus Eiseniibacteriota</taxon>
    </lineage>
</organism>